<dbReference type="FunFam" id="1.10.287.950:FF:000001">
    <property type="entry name" value="Methyl-accepting chemotaxis sensory transducer"/>
    <property type="match status" value="1"/>
</dbReference>
<feature type="domain" description="HAMP" evidence="9">
    <location>
        <begin position="212"/>
        <end position="264"/>
    </location>
</feature>
<dbReference type="PANTHER" id="PTHR43531">
    <property type="entry name" value="PROTEIN ICFG"/>
    <property type="match status" value="1"/>
</dbReference>
<evidence type="ECO:0000256" key="7">
    <source>
        <dbReference type="SAM" id="Phobius"/>
    </source>
</evidence>
<dbReference type="GO" id="GO:0007165">
    <property type="term" value="P:signal transduction"/>
    <property type="evidence" value="ECO:0007669"/>
    <property type="project" value="UniProtKB-KW"/>
</dbReference>
<evidence type="ECO:0000256" key="4">
    <source>
        <dbReference type="ARBA" id="ARBA00023224"/>
    </source>
</evidence>
<name>A0A7D5KFY5_9ENTR</name>
<evidence type="ECO:0000256" key="5">
    <source>
        <dbReference type="ARBA" id="ARBA00029447"/>
    </source>
</evidence>
<keyword evidence="4 6" id="KW-0807">Transducer</keyword>
<evidence type="ECO:0000256" key="2">
    <source>
        <dbReference type="ARBA" id="ARBA00022481"/>
    </source>
</evidence>
<dbReference type="Pfam" id="PF00672">
    <property type="entry name" value="HAMP"/>
    <property type="match status" value="1"/>
</dbReference>
<dbReference type="InterPro" id="IPR004089">
    <property type="entry name" value="MCPsignal_dom"/>
</dbReference>
<keyword evidence="7" id="KW-1133">Transmembrane helix</keyword>
<feature type="transmembrane region" description="Helical" evidence="7">
    <location>
        <begin position="12"/>
        <end position="33"/>
    </location>
</feature>
<keyword evidence="2" id="KW-0488">Methylation</keyword>
<dbReference type="GO" id="GO:0006935">
    <property type="term" value="P:chemotaxis"/>
    <property type="evidence" value="ECO:0007669"/>
    <property type="project" value="UniProtKB-KW"/>
</dbReference>
<dbReference type="PROSITE" id="PS50111">
    <property type="entry name" value="CHEMOTAXIS_TRANSDUC_2"/>
    <property type="match status" value="1"/>
</dbReference>
<dbReference type="AlphaFoldDB" id="A0A7D5KFY5"/>
<feature type="transmembrane region" description="Helical" evidence="7">
    <location>
        <begin position="190"/>
        <end position="210"/>
    </location>
</feature>
<geneLocation type="plasmid" evidence="10">
    <name>pP12375-3FII</name>
</geneLocation>
<keyword evidence="3" id="KW-0145">Chemotaxis</keyword>
<dbReference type="PANTHER" id="PTHR43531:SF14">
    <property type="entry name" value="METHYL-ACCEPTING CHEMOTAXIS PROTEIN I-RELATED"/>
    <property type="match status" value="1"/>
</dbReference>
<evidence type="ECO:0000259" key="9">
    <source>
        <dbReference type="PROSITE" id="PS50885"/>
    </source>
</evidence>
<keyword evidence="7" id="KW-0472">Membrane</keyword>
<dbReference type="GO" id="GO:0004888">
    <property type="term" value="F:transmembrane signaling receptor activity"/>
    <property type="evidence" value="ECO:0007669"/>
    <property type="project" value="InterPro"/>
</dbReference>
<dbReference type="InterPro" id="IPR003660">
    <property type="entry name" value="HAMP_dom"/>
</dbReference>
<dbReference type="SMART" id="SM00304">
    <property type="entry name" value="HAMP"/>
    <property type="match status" value="1"/>
</dbReference>
<dbReference type="GO" id="GO:0005886">
    <property type="term" value="C:plasma membrane"/>
    <property type="evidence" value="ECO:0007669"/>
    <property type="project" value="UniProtKB-SubCell"/>
</dbReference>
<dbReference type="InterPro" id="IPR004090">
    <property type="entry name" value="Chemotax_Me-accpt_rcpt"/>
</dbReference>
<dbReference type="CDD" id="cd19411">
    <property type="entry name" value="MCP2201-like_sensor"/>
    <property type="match status" value="1"/>
</dbReference>
<protein>
    <submittedName>
        <fullName evidence="10">Methyl-accepting chemotaxis sensor protein</fullName>
    </submittedName>
</protein>
<dbReference type="Pfam" id="PF00015">
    <property type="entry name" value="MCPsignal"/>
    <property type="match status" value="1"/>
</dbReference>
<evidence type="ECO:0000313" key="10">
    <source>
        <dbReference type="EMBL" id="QLG00484.1"/>
    </source>
</evidence>
<organism evidence="10">
    <name type="scientific">Leclercia adecarboxylata</name>
    <dbReference type="NCBI Taxonomy" id="83655"/>
    <lineage>
        <taxon>Bacteria</taxon>
        <taxon>Pseudomonadati</taxon>
        <taxon>Pseudomonadota</taxon>
        <taxon>Gammaproteobacteria</taxon>
        <taxon>Enterobacterales</taxon>
        <taxon>Enterobacteriaceae</taxon>
        <taxon>Leclercia</taxon>
    </lineage>
</organism>
<evidence type="ECO:0000256" key="1">
    <source>
        <dbReference type="ARBA" id="ARBA00004429"/>
    </source>
</evidence>
<evidence type="ECO:0000259" key="8">
    <source>
        <dbReference type="PROSITE" id="PS50111"/>
    </source>
</evidence>
<dbReference type="InterPro" id="IPR024478">
    <property type="entry name" value="HlyB_4HB_MCP"/>
</dbReference>
<dbReference type="Gene3D" id="6.10.340.10">
    <property type="match status" value="1"/>
</dbReference>
<feature type="domain" description="Methyl-accepting transducer" evidence="8">
    <location>
        <begin position="269"/>
        <end position="498"/>
    </location>
</feature>
<dbReference type="CDD" id="cd06225">
    <property type="entry name" value="HAMP"/>
    <property type="match status" value="1"/>
</dbReference>
<comment type="subcellular location">
    <subcellularLocation>
        <location evidence="1">Cell inner membrane</location>
        <topology evidence="1">Multi-pass membrane protein</topology>
    </subcellularLocation>
</comment>
<dbReference type="SMART" id="SM00283">
    <property type="entry name" value="MA"/>
    <property type="match status" value="1"/>
</dbReference>
<dbReference type="EMBL" id="MN821364">
    <property type="protein sequence ID" value="QLG00484.1"/>
    <property type="molecule type" value="Genomic_DNA"/>
</dbReference>
<dbReference type="InterPro" id="IPR047347">
    <property type="entry name" value="YvaQ-like_sensor"/>
</dbReference>
<keyword evidence="10" id="KW-0614">Plasmid</keyword>
<evidence type="ECO:0000256" key="3">
    <source>
        <dbReference type="ARBA" id="ARBA00022500"/>
    </source>
</evidence>
<comment type="similarity">
    <text evidence="5">Belongs to the methyl-accepting chemotaxis (MCP) protein family.</text>
</comment>
<dbReference type="Pfam" id="PF12729">
    <property type="entry name" value="4HB_MCP_1"/>
    <property type="match status" value="1"/>
</dbReference>
<proteinExistence type="inferred from homology"/>
<dbReference type="PRINTS" id="PR00260">
    <property type="entry name" value="CHEMTRNSDUCR"/>
</dbReference>
<dbReference type="SUPFAM" id="SSF58104">
    <property type="entry name" value="Methyl-accepting chemotaxis protein (MCP) signaling domain"/>
    <property type="match status" value="1"/>
</dbReference>
<dbReference type="PROSITE" id="PS50885">
    <property type="entry name" value="HAMP"/>
    <property type="match status" value="1"/>
</dbReference>
<sequence length="516" mass="56259">MKISDMRVSTRLFAGFGLVVFLMVMMGLSAWLFTRANVQNVDEIITLDLQKERLAEQLLTLVERNSGNTLAAMGTQNTALRNKILSNIASDSEQTSRVLSTIVPLIQRAEGKTRLAKIISAREKYLRLRGEGIAMAERDEHDAIDEFISDNFLPVTSEYRQAILALLAFQKDLINNTHGEFNQTSHQTEMLMMLFVIIGLSLGILTAWYITRSITRPLEEAVAAAGRVAQGDLTTQVQVHSRDELGHLMHSLKEMIGALGRTVVNVRTGAESIALAADEIDAGNRDLASRTEEQAAGVEETAATLEQLTSTIKSTAENARRVNTLFTEAGRVVRANSDRMHAVSSAMEDIHHAAEKMTDIITVIEGIAFQTNILALNAAVEAARAGEQGRGFAVVAGEVRTLAQRSSASAKEIRDIISASVSKITDGRELVTEADSGMQEIVENVSRVQQLVDEISQASEEQSDGISQINVAMGQIDTTTQQNASLVEESSTASGSLKEQARLLLDTIRVFVLHDK</sequence>
<reference evidence="10" key="1">
    <citation type="submission" date="2019-12" db="EMBL/GenBank/DDBJ databases">
        <authorList>
            <person name="Zhou D."/>
        </authorList>
    </citation>
    <scope>NUCLEOTIDE SEQUENCE</scope>
    <source>
        <strain evidence="10">P12375</strain>
        <plasmid evidence="10">pP12375-3FII</plasmid>
    </source>
</reference>
<dbReference type="InterPro" id="IPR051310">
    <property type="entry name" value="MCP_chemotaxis"/>
</dbReference>
<dbReference type="Gene3D" id="1.10.287.950">
    <property type="entry name" value="Methyl-accepting chemotaxis protein"/>
    <property type="match status" value="1"/>
</dbReference>
<accession>A0A7D5KFY5</accession>
<keyword evidence="7" id="KW-0812">Transmembrane</keyword>
<evidence type="ECO:0000256" key="6">
    <source>
        <dbReference type="PROSITE-ProRule" id="PRU00284"/>
    </source>
</evidence>
<dbReference type="CDD" id="cd11386">
    <property type="entry name" value="MCP_signal"/>
    <property type="match status" value="1"/>
</dbReference>